<dbReference type="InterPro" id="IPR026444">
    <property type="entry name" value="Secre_tail"/>
</dbReference>
<sequence>MNQHFLDYDKAWVEFEIANNEKRWMASPLQDVYAGDMYAPSANGKQETEAFSSINYTTGYSRWSPAFYQKTWNRAIEYFPSNPTDGNTGVESVTAVQSNWSIEYNDVRVPYTPGKGFYLSVEDVPTSNGGTGMALVRLPKADTEYTYEMKTPTLRSGENLHKANAGKLVALSNGSYTLNLKTAVDGDDKHFLVGNPFMTYLDMGKFFKANEGVLASKYWTLANGAPNAVVGAQGAVVSGTVEPMQAFFVELKEGATLDENTSITFNTDMMLAEKVEPTEVVTKSTSASHPVITLTAQRGNEKSAARLLTSDKADNGYKADEDAVVLLDSELDAPMVYTVSGSLATQVNAVKRIQNIGLGVFHKGNDEVTVTIEGLNRMTETLYLYDTQTRKSVKLDSDSYSLQISGDSHGRYFLRDSDLGYELENTISIYSVRQGQVIVSALRPVKEIKVFSLSGSQVRRFSVNTTQYSFNLPAGIYMIYASDGEQEYAEKVIVR</sequence>
<dbReference type="Proteomes" id="UP000278164">
    <property type="component" value="Unassembled WGS sequence"/>
</dbReference>
<dbReference type="EMBL" id="RAYI01000050">
    <property type="protein sequence ID" value="RLT72265.1"/>
    <property type="molecule type" value="Genomic_DNA"/>
</dbReference>
<dbReference type="OrthoDB" id="993253at2"/>
<proteinExistence type="predicted"/>
<evidence type="ECO:0000313" key="1">
    <source>
        <dbReference type="EMBL" id="RLT72265.1"/>
    </source>
</evidence>
<organism evidence="1 2">
    <name type="scientific">Parabacteroides distasonis</name>
    <dbReference type="NCBI Taxonomy" id="823"/>
    <lineage>
        <taxon>Bacteria</taxon>
        <taxon>Pseudomonadati</taxon>
        <taxon>Bacteroidota</taxon>
        <taxon>Bacteroidia</taxon>
        <taxon>Bacteroidales</taxon>
        <taxon>Tannerellaceae</taxon>
        <taxon>Parabacteroides</taxon>
    </lineage>
</organism>
<name>A0A3L7ZK25_PARDI</name>
<dbReference type="NCBIfam" id="TIGR04183">
    <property type="entry name" value="Por_Secre_tail"/>
    <property type="match status" value="1"/>
</dbReference>
<dbReference type="AlphaFoldDB" id="A0A3L7ZK25"/>
<gene>
    <name evidence="1" type="ORF">D7V78_16860</name>
</gene>
<comment type="caution">
    <text evidence="1">The sequence shown here is derived from an EMBL/GenBank/DDBJ whole genome shotgun (WGS) entry which is preliminary data.</text>
</comment>
<reference evidence="1 2" key="1">
    <citation type="submission" date="2018-09" db="EMBL/GenBank/DDBJ databases">
        <title>Murine metabolic-syndrome-specific gut microbial biobank.</title>
        <authorList>
            <person name="Liu C."/>
        </authorList>
    </citation>
    <scope>NUCLEOTIDE SEQUENCE [LARGE SCALE GENOMIC DNA]</scope>
    <source>
        <strain evidence="1 2">8-P5</strain>
    </source>
</reference>
<evidence type="ECO:0000313" key="2">
    <source>
        <dbReference type="Proteomes" id="UP000278164"/>
    </source>
</evidence>
<accession>A0A3L7ZK25</accession>
<protein>
    <submittedName>
        <fullName evidence="1">T9SS C-terminal target domain-containing protein</fullName>
    </submittedName>
</protein>
<dbReference type="RefSeq" id="WP_121737153.1">
    <property type="nucleotide sequence ID" value="NZ_QXXG01000048.1"/>
</dbReference>